<comment type="similarity">
    <text evidence="1">Belongs to the NAD(P)-dependent epimerase/dehydratase family.</text>
</comment>
<dbReference type="Gene3D" id="3.40.50.720">
    <property type="entry name" value="NAD(P)-binding Rossmann-like Domain"/>
    <property type="match status" value="1"/>
</dbReference>
<dbReference type="InterPro" id="IPR001509">
    <property type="entry name" value="Epimerase_deHydtase"/>
</dbReference>
<organism evidence="3 4">
    <name type="scientific">Metabacillus litoralis</name>
    <dbReference type="NCBI Taxonomy" id="152268"/>
    <lineage>
        <taxon>Bacteria</taxon>
        <taxon>Bacillati</taxon>
        <taxon>Bacillota</taxon>
        <taxon>Bacilli</taxon>
        <taxon>Bacillales</taxon>
        <taxon>Bacillaceae</taxon>
        <taxon>Metabacillus</taxon>
    </lineage>
</organism>
<dbReference type="AlphaFoldDB" id="A0A179SVG6"/>
<dbReference type="OrthoDB" id="9771073at2"/>
<reference evidence="4" key="1">
    <citation type="submission" date="2016-04" db="EMBL/GenBank/DDBJ databases">
        <authorList>
            <person name="Lyu Z."/>
            <person name="Lyu W."/>
        </authorList>
    </citation>
    <scope>NUCLEOTIDE SEQUENCE [LARGE SCALE GENOMIC DNA]</scope>
    <source>
        <strain evidence="4">C44</strain>
    </source>
</reference>
<evidence type="ECO:0000313" key="4">
    <source>
        <dbReference type="Proteomes" id="UP000078534"/>
    </source>
</evidence>
<dbReference type="Proteomes" id="UP000078534">
    <property type="component" value="Unassembled WGS sequence"/>
</dbReference>
<keyword evidence="4" id="KW-1185">Reference proteome</keyword>
<dbReference type="RefSeq" id="WP_066333186.1">
    <property type="nucleotide sequence ID" value="NZ_LWSG01000018.1"/>
</dbReference>
<dbReference type="InterPro" id="IPR036291">
    <property type="entry name" value="NAD(P)-bd_dom_sf"/>
</dbReference>
<evidence type="ECO:0000313" key="3">
    <source>
        <dbReference type="EMBL" id="OAS85796.1"/>
    </source>
</evidence>
<dbReference type="SUPFAM" id="SSF51735">
    <property type="entry name" value="NAD(P)-binding Rossmann-fold domains"/>
    <property type="match status" value="1"/>
</dbReference>
<sequence>MKVLLTGGAGFIGSNLAEEYIKAGYDVVVVDNLITGKQEHIHPMVKFYEVDICSQEFYDIAIKEKPDLINHHAANIDVQSSIKNPGLDAKINIIGTINVLEVCKELGVPLIYPSSAAVYGTPNYLGIDEKHEITPISNYGISKYTPEQYIRLYHNLYRVPYTIFRYANVYGMRQDPKGEGGVISVLMKSAIEGNSFNLYGDGKQTRDFIHVFDVVSANLLASAKPLNDVFNISTGKQTDLLQLINLVKETIHTQFPVNFMADRKGDIKHSFLLNDKFKKHVDWKPSVELLEGINMTYQYYLSQ</sequence>
<dbReference type="Pfam" id="PF01370">
    <property type="entry name" value="Epimerase"/>
    <property type="match status" value="1"/>
</dbReference>
<accession>A0A179SVG6</accession>
<comment type="caution">
    <text evidence="3">The sequence shown here is derived from an EMBL/GenBank/DDBJ whole genome shotgun (WGS) entry which is preliminary data.</text>
</comment>
<proteinExistence type="inferred from homology"/>
<evidence type="ECO:0000259" key="2">
    <source>
        <dbReference type="Pfam" id="PF01370"/>
    </source>
</evidence>
<dbReference type="PANTHER" id="PTHR43000">
    <property type="entry name" value="DTDP-D-GLUCOSE 4,6-DEHYDRATASE-RELATED"/>
    <property type="match status" value="1"/>
</dbReference>
<name>A0A179SVG6_9BACI</name>
<gene>
    <name evidence="3" type="ORF">A6K24_23380</name>
</gene>
<protein>
    <submittedName>
        <fullName evidence="3">UDP-glucose 4-epimerase</fullName>
    </submittedName>
</protein>
<dbReference type="EMBL" id="LWSG01000018">
    <property type="protein sequence ID" value="OAS85796.1"/>
    <property type="molecule type" value="Genomic_DNA"/>
</dbReference>
<feature type="domain" description="NAD-dependent epimerase/dehydratase" evidence="2">
    <location>
        <begin position="3"/>
        <end position="232"/>
    </location>
</feature>
<dbReference type="STRING" id="152268.A6K24_23380"/>
<evidence type="ECO:0000256" key="1">
    <source>
        <dbReference type="ARBA" id="ARBA00007637"/>
    </source>
</evidence>